<proteinExistence type="predicted"/>
<reference evidence="2 3" key="1">
    <citation type="submission" date="2018-01" db="EMBL/GenBank/DDBJ databases">
        <title>Co-occurrence of chitin degradation, pigmentation and bioactivity in marine Pseudoalteromonas.</title>
        <authorList>
            <person name="Paulsen S."/>
            <person name="Gram L."/>
            <person name="Machado H."/>
        </authorList>
    </citation>
    <scope>NUCLEOTIDE SEQUENCE [LARGE SCALE GENOMIC DNA]</scope>
    <source>
        <strain evidence="2 3">S3898</strain>
    </source>
</reference>
<dbReference type="AlphaFoldDB" id="A0A4Q7IIQ2"/>
<protein>
    <submittedName>
        <fullName evidence="2">Uncharacterized protein</fullName>
    </submittedName>
</protein>
<gene>
    <name evidence="2" type="ORF">C1E23_20425</name>
</gene>
<evidence type="ECO:0000313" key="3">
    <source>
        <dbReference type="Proteomes" id="UP000291338"/>
    </source>
</evidence>
<organism evidence="2 3">
    <name type="scientific">Pseudoalteromonas phenolica</name>
    <dbReference type="NCBI Taxonomy" id="161398"/>
    <lineage>
        <taxon>Bacteria</taxon>
        <taxon>Pseudomonadati</taxon>
        <taxon>Pseudomonadota</taxon>
        <taxon>Gammaproteobacteria</taxon>
        <taxon>Alteromonadales</taxon>
        <taxon>Pseudoalteromonadaceae</taxon>
        <taxon>Pseudoalteromonas</taxon>
    </lineage>
</organism>
<comment type="caution">
    <text evidence="2">The sequence shown here is derived from an EMBL/GenBank/DDBJ whole genome shotgun (WGS) entry which is preliminary data.</text>
</comment>
<evidence type="ECO:0000313" key="2">
    <source>
        <dbReference type="EMBL" id="RZQ51269.1"/>
    </source>
</evidence>
<feature type="region of interest" description="Disordered" evidence="1">
    <location>
        <begin position="90"/>
        <end position="119"/>
    </location>
</feature>
<evidence type="ECO:0000256" key="1">
    <source>
        <dbReference type="SAM" id="MobiDB-lite"/>
    </source>
</evidence>
<name>A0A4Q7IIQ2_9GAMM</name>
<dbReference type="RefSeq" id="WP_206076503.1">
    <property type="nucleotide sequence ID" value="NZ_PPSX01000118.1"/>
</dbReference>
<feature type="non-terminal residue" evidence="2">
    <location>
        <position position="1"/>
    </location>
</feature>
<dbReference type="Proteomes" id="UP000291338">
    <property type="component" value="Unassembled WGS sequence"/>
</dbReference>
<dbReference type="EMBL" id="PPSX01000118">
    <property type="protein sequence ID" value="RZQ51269.1"/>
    <property type="molecule type" value="Genomic_DNA"/>
</dbReference>
<sequence length="341" mass="37588">FGNALGNSIVSALSHEPRLSKADQNKINQGAQKLSQNVNKILDDRLNNPITLTTPELNFEDIQIPLDDYQHLRNRDRDIENLNQLGDRLKRDLNDKNHHFTKNPDSTRKPTRNRSYDDSYKLTNDGVGVDLSKEYDWEKILDNSNYLKEQREPLFEINKVWDNASKAWDQFSILPDEGGFTATFGFQFSGEAVVAGSAVTPNGDFLSVDFSQKQINIGEFWAIQGGPSVGLRPGVSGDIGFDASLFLDSGDFNRSMSGPFVTEGAEAAFGIGLDVEFIQTIPTDGTSSISGISIFGGLASPELAGHIHGGYGGIYNDSVETINFSDVPERIFDYVTFGAFK</sequence>
<accession>A0A4Q7IIQ2</accession>